<evidence type="ECO:0000313" key="2">
    <source>
        <dbReference type="EMBL" id="GLD28201.1"/>
    </source>
</evidence>
<dbReference type="SUPFAM" id="SSF50494">
    <property type="entry name" value="Trypsin-like serine proteases"/>
    <property type="match status" value="1"/>
</dbReference>
<keyword evidence="3" id="KW-1185">Reference proteome</keyword>
<organism evidence="2 3">
    <name type="scientific">Mycobacterium kiyosense</name>
    <dbReference type="NCBI Taxonomy" id="2871094"/>
    <lineage>
        <taxon>Bacteria</taxon>
        <taxon>Bacillati</taxon>
        <taxon>Actinomycetota</taxon>
        <taxon>Actinomycetes</taxon>
        <taxon>Mycobacteriales</taxon>
        <taxon>Mycobacteriaceae</taxon>
        <taxon>Mycobacterium</taxon>
    </lineage>
</organism>
<sequence length="175" mass="18730">MDLFARGVEYQLASDPSTDLAVISPPPSSLPTPIIAGRPRLNFLESDLLATKSELDLLMPGEEVFIAGYPGITVASERPVLDTGIISSDPRYPASFGRAELGDSVLCQSFSWEGMSGAPVLSFSEVLGRGKLIGINAGHVRDSTYNAGGVISHFVRSSALIELLERVNRDRALLQ</sequence>
<evidence type="ECO:0000313" key="3">
    <source>
        <dbReference type="Proteomes" id="UP001064782"/>
    </source>
</evidence>
<gene>
    <name evidence="2" type="ORF">Mkiyose1413_00840</name>
    <name evidence="1" type="ORF">SRL2020028_04580</name>
</gene>
<protein>
    <recommendedName>
        <fullName evidence="4">Serine protease</fullName>
    </recommendedName>
</protein>
<dbReference type="EMBL" id="BRZI01000001">
    <property type="protein sequence ID" value="GLD28201.1"/>
    <property type="molecule type" value="Genomic_DNA"/>
</dbReference>
<evidence type="ECO:0008006" key="4">
    <source>
        <dbReference type="Google" id="ProtNLM"/>
    </source>
</evidence>
<dbReference type="InterPro" id="IPR043504">
    <property type="entry name" value="Peptidase_S1_PA_chymotrypsin"/>
</dbReference>
<reference evidence="2" key="1">
    <citation type="submission" date="2022-08" db="EMBL/GenBank/DDBJ databases">
        <title>Mycobacterium kiyosense sp. nov., scotochromogenic slow-glowing species isolated from respiratory specimens.</title>
        <authorList>
            <person name="Fukano H."/>
            <person name="Kazumi Y."/>
            <person name="Sakagami N."/>
            <person name="Ato M."/>
            <person name="Mitarai S."/>
            <person name="Hoshino Y."/>
        </authorList>
    </citation>
    <scope>NUCLEOTIDE SEQUENCE</scope>
    <source>
        <strain evidence="2">1413</strain>
        <strain evidence="1">SRL2020-028</strain>
    </source>
</reference>
<dbReference type="InterPro" id="IPR009003">
    <property type="entry name" value="Peptidase_S1_PA"/>
</dbReference>
<dbReference type="Proteomes" id="UP001165663">
    <property type="component" value="Unassembled WGS sequence"/>
</dbReference>
<accession>A0A9P3UVN6</accession>
<dbReference type="EMBL" id="BRXE01000002">
    <property type="protein sequence ID" value="GLB81202.1"/>
    <property type="molecule type" value="Genomic_DNA"/>
</dbReference>
<comment type="caution">
    <text evidence="2">The sequence shown here is derived from an EMBL/GenBank/DDBJ whole genome shotgun (WGS) entry which is preliminary data.</text>
</comment>
<dbReference type="AlphaFoldDB" id="A0A9P3UVN6"/>
<dbReference type="Proteomes" id="UP001064782">
    <property type="component" value="Unassembled WGS sequence"/>
</dbReference>
<name>A0A9P3UVN6_9MYCO</name>
<evidence type="ECO:0000313" key="1">
    <source>
        <dbReference type="EMBL" id="GLB81202.1"/>
    </source>
</evidence>
<dbReference type="Gene3D" id="2.40.10.10">
    <property type="entry name" value="Trypsin-like serine proteases"/>
    <property type="match status" value="1"/>
</dbReference>
<proteinExistence type="predicted"/>